<dbReference type="GO" id="GO:0016887">
    <property type="term" value="F:ATP hydrolysis activity"/>
    <property type="evidence" value="ECO:0007669"/>
    <property type="project" value="InterPro"/>
</dbReference>
<evidence type="ECO:0000256" key="2">
    <source>
        <dbReference type="ARBA" id="ARBA00022475"/>
    </source>
</evidence>
<dbReference type="GO" id="GO:0098796">
    <property type="term" value="C:membrane protein complex"/>
    <property type="evidence" value="ECO:0007669"/>
    <property type="project" value="UniProtKB-ARBA"/>
</dbReference>
<feature type="domain" description="ABC transporter" evidence="9">
    <location>
        <begin position="6"/>
        <end position="246"/>
    </location>
</feature>
<feature type="region of interest" description="Disordered" evidence="8">
    <location>
        <begin position="233"/>
        <end position="254"/>
    </location>
</feature>
<keyword evidence="6" id="KW-0046">Antibiotic resistance</keyword>
<evidence type="ECO:0000256" key="5">
    <source>
        <dbReference type="ARBA" id="ARBA00022989"/>
    </source>
</evidence>
<dbReference type="InterPro" id="IPR015854">
    <property type="entry name" value="ABC_transpr_LolD-like"/>
</dbReference>
<dbReference type="OrthoDB" id="9802264at2"/>
<protein>
    <submittedName>
        <fullName evidence="10">ABC-type antimicrobial peptide transport system, ATPase component</fullName>
    </submittedName>
</protein>
<dbReference type="InterPro" id="IPR017871">
    <property type="entry name" value="ABC_transporter-like_CS"/>
</dbReference>
<dbReference type="GO" id="GO:0005524">
    <property type="term" value="F:ATP binding"/>
    <property type="evidence" value="ECO:0007669"/>
    <property type="project" value="UniProtKB-KW"/>
</dbReference>
<organism evidence="10 11">
    <name type="scientific">Serpentinimonas maccroryi</name>
    <dbReference type="NCBI Taxonomy" id="1458426"/>
    <lineage>
        <taxon>Bacteria</taxon>
        <taxon>Pseudomonadati</taxon>
        <taxon>Pseudomonadota</taxon>
        <taxon>Betaproteobacteria</taxon>
        <taxon>Burkholderiales</taxon>
        <taxon>Comamonadaceae</taxon>
        <taxon>Serpentinimonas</taxon>
    </lineage>
</organism>
<keyword evidence="3" id="KW-0547">Nucleotide-binding</keyword>
<keyword evidence="11" id="KW-1185">Reference proteome</keyword>
<dbReference type="Gene3D" id="3.40.50.300">
    <property type="entry name" value="P-loop containing nucleotide triphosphate hydrolases"/>
    <property type="match status" value="1"/>
</dbReference>
<reference evidence="10 11" key="1">
    <citation type="journal article" date="2014" name="Nat. Commun.">
        <title>Physiological and genomic features of highly alkaliphilic hydrogen-utilizing Betaproteobacteria from a continental serpentinizing site.</title>
        <authorList>
            <person name="Suzuki S."/>
            <person name="Kuenen J.G."/>
            <person name="Schipper K."/>
            <person name="van der Velde S."/>
            <person name="Ishii S."/>
            <person name="Wu A."/>
            <person name="Sorokin D.Y."/>
            <person name="Tenney A."/>
            <person name="Meng X.Y."/>
            <person name="Morrill P.L."/>
            <person name="Kamagata Y."/>
            <person name="Muyzer G."/>
            <person name="Nealson K.H."/>
        </authorList>
    </citation>
    <scope>NUCLEOTIDE SEQUENCE [LARGE SCALE GENOMIC DNA]</scope>
    <source>
        <strain evidence="10 11">B1</strain>
    </source>
</reference>
<evidence type="ECO:0000256" key="6">
    <source>
        <dbReference type="ARBA" id="ARBA00023251"/>
    </source>
</evidence>
<dbReference type="InterPro" id="IPR003439">
    <property type="entry name" value="ABC_transporter-like_ATP-bd"/>
</dbReference>
<dbReference type="PANTHER" id="PTHR24220">
    <property type="entry name" value="IMPORT ATP-BINDING PROTEIN"/>
    <property type="match status" value="1"/>
</dbReference>
<dbReference type="RefSeq" id="WP_045534916.1">
    <property type="nucleotide sequence ID" value="NZ_AP014569.1"/>
</dbReference>
<evidence type="ECO:0000256" key="8">
    <source>
        <dbReference type="SAM" id="MobiDB-lite"/>
    </source>
</evidence>
<keyword evidence="2" id="KW-1003">Cell membrane</keyword>
<sequence length="254" mass="26940">MTAPLIQLRGVTKVYGHGATAFAALKGVNLEIAAGQFVAIMGPSGSGKSTAMNLLGCLDRPTSGEYRFRGVPLQGLERDALALLRRQYFGFVFQGFYLLARTTALENVELPLIYRGLPARQRHAAARAALEAVGLGPWERHTPAELSGGQQQRVAIARAIVTEPQVLLADEPTGNLDSQRGHEIMELIQGLNRSRGLTVLMVTHEADIAAYASRQVRFVDGLLASDSLSPPAGLAPQATAPAPAASAVLHSAEA</sequence>
<keyword evidence="1" id="KW-0813">Transport</keyword>
<keyword evidence="5" id="KW-0472">Membrane</keyword>
<dbReference type="InterPro" id="IPR003593">
    <property type="entry name" value="AAA+_ATPase"/>
</dbReference>
<dbReference type="STRING" id="1458426.SMCB_0567"/>
<keyword evidence="4" id="KW-0067">ATP-binding</keyword>
<dbReference type="PROSITE" id="PS00211">
    <property type="entry name" value="ABC_TRANSPORTER_1"/>
    <property type="match status" value="1"/>
</dbReference>
<dbReference type="KEGG" id="cbab:SMCB_0567"/>
<dbReference type="GO" id="GO:0022857">
    <property type="term" value="F:transmembrane transporter activity"/>
    <property type="evidence" value="ECO:0007669"/>
    <property type="project" value="TreeGrafter"/>
</dbReference>
<evidence type="ECO:0000256" key="7">
    <source>
        <dbReference type="ARBA" id="ARBA00038388"/>
    </source>
</evidence>
<dbReference type="InterPro" id="IPR027417">
    <property type="entry name" value="P-loop_NTPase"/>
</dbReference>
<dbReference type="EMBL" id="AP014569">
    <property type="protein sequence ID" value="BAO82795.1"/>
    <property type="molecule type" value="Genomic_DNA"/>
</dbReference>
<proteinExistence type="inferred from homology"/>
<dbReference type="SMART" id="SM00382">
    <property type="entry name" value="AAA"/>
    <property type="match status" value="1"/>
</dbReference>
<evidence type="ECO:0000313" key="10">
    <source>
        <dbReference type="EMBL" id="BAO82795.1"/>
    </source>
</evidence>
<evidence type="ECO:0000256" key="3">
    <source>
        <dbReference type="ARBA" id="ARBA00022741"/>
    </source>
</evidence>
<dbReference type="FunFam" id="3.40.50.300:FF:000032">
    <property type="entry name" value="Export ABC transporter ATP-binding protein"/>
    <property type="match status" value="1"/>
</dbReference>
<evidence type="ECO:0000259" key="9">
    <source>
        <dbReference type="PROSITE" id="PS50893"/>
    </source>
</evidence>
<evidence type="ECO:0000256" key="4">
    <source>
        <dbReference type="ARBA" id="ARBA00022840"/>
    </source>
</evidence>
<dbReference type="InterPro" id="IPR017911">
    <property type="entry name" value="MacB-like_ATP-bd"/>
</dbReference>
<dbReference type="PROSITE" id="PS50893">
    <property type="entry name" value="ABC_TRANSPORTER_2"/>
    <property type="match status" value="1"/>
</dbReference>
<comment type="similarity">
    <text evidence="7">Belongs to the ABC transporter superfamily. Macrolide exporter (TC 3.A.1.122) family.</text>
</comment>
<name>A0A060NN48_9BURK</name>
<dbReference type="Pfam" id="PF00005">
    <property type="entry name" value="ABC_tran"/>
    <property type="match status" value="1"/>
</dbReference>
<evidence type="ECO:0000313" key="11">
    <source>
        <dbReference type="Proteomes" id="UP000066014"/>
    </source>
</evidence>
<accession>A0A060NN48</accession>
<gene>
    <name evidence="10" type="ORF">SMCB_0567</name>
</gene>
<dbReference type="AlphaFoldDB" id="A0A060NN48"/>
<dbReference type="CDD" id="cd03255">
    <property type="entry name" value="ABC_MJ0796_LolCDE_FtsE"/>
    <property type="match status" value="1"/>
</dbReference>
<dbReference type="SUPFAM" id="SSF52540">
    <property type="entry name" value="P-loop containing nucleoside triphosphate hydrolases"/>
    <property type="match status" value="1"/>
</dbReference>
<evidence type="ECO:0000256" key="1">
    <source>
        <dbReference type="ARBA" id="ARBA00022448"/>
    </source>
</evidence>
<keyword evidence="5" id="KW-0812">Transmembrane</keyword>
<dbReference type="GO" id="GO:0005886">
    <property type="term" value="C:plasma membrane"/>
    <property type="evidence" value="ECO:0007669"/>
    <property type="project" value="TreeGrafter"/>
</dbReference>
<keyword evidence="5" id="KW-1133">Transmembrane helix</keyword>
<dbReference type="GO" id="GO:0046677">
    <property type="term" value="P:response to antibiotic"/>
    <property type="evidence" value="ECO:0007669"/>
    <property type="project" value="UniProtKB-KW"/>
</dbReference>
<dbReference type="PANTHER" id="PTHR24220:SF86">
    <property type="entry name" value="ABC TRANSPORTER ABCH.1"/>
    <property type="match status" value="1"/>
</dbReference>
<dbReference type="HOGENOM" id="CLU_000604_1_22_4"/>
<dbReference type="Proteomes" id="UP000066014">
    <property type="component" value="Chromosome"/>
</dbReference>